<dbReference type="Gramene" id="TraesSTA5B03G02881210.1">
    <property type="protein sequence ID" value="TraesSTA5B03G02881210.1.CDS1"/>
    <property type="gene ID" value="TraesSTA5B03G02881210"/>
</dbReference>
<evidence type="ECO:0000259" key="2">
    <source>
        <dbReference type="Pfam" id="PF03478"/>
    </source>
</evidence>
<name>A0A3B6LLX1_WHEAT</name>
<protein>
    <recommendedName>
        <fullName evidence="2">KIB1-4 beta-propeller domain-containing protein</fullName>
    </recommendedName>
</protein>
<dbReference type="Gramene" id="TraesNOR5B03G02916250.1">
    <property type="protein sequence ID" value="TraesNOR5B03G02916250.1.CDS1"/>
    <property type="gene ID" value="TraesNOR5B03G02916250"/>
</dbReference>
<gene>
    <name evidence="3" type="primary">LOC123116138</name>
</gene>
<dbReference type="Gramene" id="TraesJAG5B03G02887480.1">
    <property type="protein sequence ID" value="TraesJAG5B03G02887480.1.CDS1"/>
    <property type="gene ID" value="TraesJAG5B03G02887480"/>
</dbReference>
<dbReference type="OMA" id="INDLYIC"/>
<dbReference type="Gramene" id="TraesSYM7B03G04131550.1">
    <property type="protein sequence ID" value="TraesSYM7B03G04131550.1.CDS1"/>
    <property type="gene ID" value="TraesSYM7B03G04131550"/>
</dbReference>
<evidence type="ECO:0000256" key="1">
    <source>
        <dbReference type="SAM" id="MobiDB-lite"/>
    </source>
</evidence>
<feature type="domain" description="KIB1-4 beta-propeller" evidence="2">
    <location>
        <begin position="72"/>
        <end position="342"/>
    </location>
</feature>
<feature type="region of interest" description="Disordered" evidence="1">
    <location>
        <begin position="33"/>
        <end position="63"/>
    </location>
</feature>
<dbReference type="PANTHER" id="PTHR33127:SF5">
    <property type="entry name" value="TRANSMEMBRANE PROTEIN"/>
    <property type="match status" value="1"/>
</dbReference>
<dbReference type="Gramene" id="TraesARI7B03G04209610.1">
    <property type="protein sequence ID" value="TraesARI7B03G04209610.1.CDS1"/>
    <property type="gene ID" value="TraesARI7B03G04209610"/>
</dbReference>
<dbReference type="AlphaFoldDB" id="A0A3B6LLX1"/>
<dbReference type="GeneID" id="123116138"/>
<sequence length="370" mass="41954">MVINQSEDSSLLDPTLFPLLLFDYDYYEPGGDSTDDSIDGDLEDQEDHDGSDESEKSDNDDETSEANGAFFFYSITKRLLLRKRVDHLKDHLYWTTPQGWMLMSHPDSHDTFLWNPFTHERIGLPPDEDDFLPSTRIRCLLSHRPTDPDCVVVVVNCRDTILWYCHPGANRWSSHMYDYTGGNQWFTNMQDVVAHDQIRRAAVRSMSSLTAVGGKFYAHMSDRVVRLEFLPNPTFTTIPAEEASNTGYSYTCSHSSLLESCGELFSLIMKHPTVCDHKVAQIEVQKLDLSTRAWVKVDKLDDRVFFVDSGCLGASLGAKEVGLKGNCIYFVRRQDKALYVYDMERGTTAVHDPGLDLPDDMAPEIVVPPS</sequence>
<reference evidence="3" key="2">
    <citation type="submission" date="2018-10" db="UniProtKB">
        <authorList>
            <consortium name="EnsemblPlants"/>
        </authorList>
    </citation>
    <scope>IDENTIFICATION</scope>
</reference>
<evidence type="ECO:0000313" key="4">
    <source>
        <dbReference type="Proteomes" id="UP000019116"/>
    </source>
</evidence>
<reference evidence="3" key="1">
    <citation type="submission" date="2018-08" db="EMBL/GenBank/DDBJ databases">
        <authorList>
            <person name="Rossello M."/>
        </authorList>
    </citation>
    <scope>NUCLEOTIDE SEQUENCE [LARGE SCALE GENOMIC DNA]</scope>
    <source>
        <strain evidence="3">cv. Chinese Spring</strain>
    </source>
</reference>
<dbReference type="Pfam" id="PF03478">
    <property type="entry name" value="Beta-prop_KIB1-4"/>
    <property type="match status" value="1"/>
</dbReference>
<dbReference type="Gramene" id="TraesJUL5B03G02910760.1">
    <property type="protein sequence ID" value="TraesJUL5B03G02910760.1.CDS1"/>
    <property type="gene ID" value="TraesJUL5B03G02910760"/>
</dbReference>
<dbReference type="InterPro" id="IPR005174">
    <property type="entry name" value="KIB1-4_b-propeller"/>
</dbReference>
<dbReference type="RefSeq" id="XP_044393074.1">
    <property type="nucleotide sequence ID" value="XM_044537139.1"/>
</dbReference>
<dbReference type="Gramene" id="TraesCS5B03G0531000.1">
    <property type="protein sequence ID" value="TraesCS5B03G0531000.1.CDS1"/>
    <property type="gene ID" value="TraesCS5B03G0531000"/>
</dbReference>
<dbReference type="Gramene" id="TraesPARA_EIv1.0_1680440.1">
    <property type="protein sequence ID" value="TraesPARA_EIv1.0_1680440.1.CDS1"/>
    <property type="gene ID" value="TraesPARA_EIv1.0_1680440"/>
</dbReference>
<dbReference type="Gramene" id="TraesCS5B02G199600.1">
    <property type="protein sequence ID" value="TraesCS5B02G199600.1.cds1"/>
    <property type="gene ID" value="TraesCS5B02G199600"/>
</dbReference>
<dbReference type="OrthoDB" id="692759at2759"/>
<evidence type="ECO:0000313" key="3">
    <source>
        <dbReference type="EnsemblPlants" id="TraesCS5B02G199600.1.cds1"/>
    </source>
</evidence>
<organism evidence="3">
    <name type="scientific">Triticum aestivum</name>
    <name type="common">Wheat</name>
    <dbReference type="NCBI Taxonomy" id="4565"/>
    <lineage>
        <taxon>Eukaryota</taxon>
        <taxon>Viridiplantae</taxon>
        <taxon>Streptophyta</taxon>
        <taxon>Embryophyta</taxon>
        <taxon>Tracheophyta</taxon>
        <taxon>Spermatophyta</taxon>
        <taxon>Magnoliopsida</taxon>
        <taxon>Liliopsida</taxon>
        <taxon>Poales</taxon>
        <taxon>Poaceae</taxon>
        <taxon>BOP clade</taxon>
        <taxon>Pooideae</taxon>
        <taxon>Triticodae</taxon>
        <taxon>Triticeae</taxon>
        <taxon>Triticinae</taxon>
        <taxon>Triticum</taxon>
    </lineage>
</organism>
<proteinExistence type="predicted"/>
<dbReference type="Gramene" id="TraesMAC5B03G02888830.1">
    <property type="protein sequence ID" value="TraesMAC5B03G02888830.1.CDS1"/>
    <property type="gene ID" value="TraesMAC5B03G02888830"/>
</dbReference>
<dbReference type="Proteomes" id="UP000019116">
    <property type="component" value="Chromosome 5B"/>
</dbReference>
<feature type="compositionally biased region" description="Acidic residues" evidence="1">
    <location>
        <begin position="33"/>
        <end position="50"/>
    </location>
</feature>
<accession>A0A3B6LLX1</accession>
<keyword evidence="4" id="KW-1185">Reference proteome</keyword>
<dbReference type="Gramene" id="TraesROB_scaffold_158782_01G000200.1">
    <property type="protein sequence ID" value="TraesROB_scaffold_158782_01G000200.1"/>
    <property type="gene ID" value="TraesROB_scaffold_158782_01G000200"/>
</dbReference>
<dbReference type="PANTHER" id="PTHR33127">
    <property type="entry name" value="TRANSMEMBRANE PROTEIN"/>
    <property type="match status" value="1"/>
</dbReference>
<dbReference type="Gramene" id="TraesRN5B0100536800.1">
    <property type="protein sequence ID" value="TraesRN5B0100536800.1"/>
    <property type="gene ID" value="TraesRN5B0100536800"/>
</dbReference>
<dbReference type="Gramene" id="TraesLAC5B03G02843120.1">
    <property type="protein sequence ID" value="TraesLAC5B03G02843120.1.CDS1"/>
    <property type="gene ID" value="TraesLAC5B03G02843120"/>
</dbReference>
<dbReference type="Gramene" id="TraesWEE_scaffold_084240_01G000200.1">
    <property type="protein sequence ID" value="TraesWEE_scaffold_084240_01G000200.1"/>
    <property type="gene ID" value="TraesWEE_scaffold_084240_01G000200"/>
</dbReference>
<dbReference type="EnsemblPlants" id="TraesCS5B02G199600.1">
    <property type="protein sequence ID" value="TraesCS5B02G199600.1.cds1"/>
    <property type="gene ID" value="TraesCS5B02G199600"/>
</dbReference>
<dbReference type="Gramene" id="TraesLDM5B03G02892110.1">
    <property type="protein sequence ID" value="TraesLDM5B03G02892110.1.CDS1"/>
    <property type="gene ID" value="TraesLDM5B03G02892110"/>
</dbReference>
<dbReference type="Gramene" id="TraesCAD_scaffold_020943_01G000200.1">
    <property type="protein sequence ID" value="TraesCAD_scaffold_020943_01G000200.1"/>
    <property type="gene ID" value="TraesCAD_scaffold_020943_01G000200"/>
</dbReference>
<dbReference type="Gramene" id="TraesCLE_scaffold_050436_01G000200.1">
    <property type="protein sequence ID" value="TraesCLE_scaffold_050436_01G000200.1"/>
    <property type="gene ID" value="TraesCLE_scaffold_050436_01G000200"/>
</dbReference>